<dbReference type="Pfam" id="PF00534">
    <property type="entry name" value="Glycos_transf_1"/>
    <property type="match status" value="1"/>
</dbReference>
<dbReference type="SUPFAM" id="SSF53756">
    <property type="entry name" value="UDP-Glycosyltransferase/glycogen phosphorylase"/>
    <property type="match status" value="1"/>
</dbReference>
<keyword evidence="4" id="KW-1185">Reference proteome</keyword>
<dbReference type="PANTHER" id="PTHR45947:SF3">
    <property type="entry name" value="SULFOQUINOVOSYL TRANSFERASE SQD2"/>
    <property type="match status" value="1"/>
</dbReference>
<dbReference type="OrthoDB" id="9790710at2"/>
<protein>
    <submittedName>
        <fullName evidence="3">Glycosyltransferase involved in cell wall biosynthesis</fullName>
    </submittedName>
</protein>
<dbReference type="InterPro" id="IPR001296">
    <property type="entry name" value="Glyco_trans_1"/>
</dbReference>
<organism evidence="3 4">
    <name type="scientific">Thermoflavifilum aggregans</name>
    <dbReference type="NCBI Taxonomy" id="454188"/>
    <lineage>
        <taxon>Bacteria</taxon>
        <taxon>Pseudomonadati</taxon>
        <taxon>Bacteroidota</taxon>
        <taxon>Chitinophagia</taxon>
        <taxon>Chitinophagales</taxon>
        <taxon>Chitinophagaceae</taxon>
        <taxon>Thermoflavifilum</taxon>
    </lineage>
</organism>
<proteinExistence type="predicted"/>
<sequence length="383" mass="44885">MKVLHVIPSYYPAFRYGGPLQSTFLLNQYLTKAGVEVDVLTTTAGQEPSFVLAASRGWQQVDNHRVLYLPYRGYEHYNFSVPFYKKCKELISQYDLIHITGVWNFTTWAAAFWACRYQKKYLISPRGVLYPEAFRLRSYLIKKMYYHLFTRRYMHHADLLHYTTHDEQEHSNAHLSIRTPSVVIPNGIDMHTVCADGREIKDLHRPYLLYVGRLHRIKSLELLITAFHEINNPDFHLYIAGDYNTEYGRLMQNLVEKRGMQQQIHFTGAVYDERKWFLYRHAYLFVLPSRSENFGMSVVEAMACGCPVVISDRVGIHREVAAHQAGVVHQLTLNSLKEALLTFMRDCYLRDCYAANARRLVEEEYEIGKVSERMKKIYEELLS</sequence>
<dbReference type="Pfam" id="PF13439">
    <property type="entry name" value="Glyco_transf_4"/>
    <property type="match status" value="1"/>
</dbReference>
<name>A0A2M9CS14_9BACT</name>
<evidence type="ECO:0000313" key="4">
    <source>
        <dbReference type="Proteomes" id="UP000230000"/>
    </source>
</evidence>
<dbReference type="Gene3D" id="3.40.50.2000">
    <property type="entry name" value="Glycogen Phosphorylase B"/>
    <property type="match status" value="2"/>
</dbReference>
<dbReference type="PANTHER" id="PTHR45947">
    <property type="entry name" value="SULFOQUINOVOSYL TRANSFERASE SQD2"/>
    <property type="match status" value="1"/>
</dbReference>
<dbReference type="InterPro" id="IPR050194">
    <property type="entry name" value="Glycosyltransferase_grp1"/>
</dbReference>
<evidence type="ECO:0000259" key="2">
    <source>
        <dbReference type="Pfam" id="PF13439"/>
    </source>
</evidence>
<comment type="caution">
    <text evidence="3">The sequence shown here is derived from an EMBL/GenBank/DDBJ whole genome shotgun (WGS) entry which is preliminary data.</text>
</comment>
<keyword evidence="3" id="KW-0808">Transferase</keyword>
<reference evidence="3 4" key="1">
    <citation type="submission" date="2017-11" db="EMBL/GenBank/DDBJ databases">
        <title>Genomic Encyclopedia of Archaeal and Bacterial Type Strains, Phase II (KMG-II): From Individual Species to Whole Genera.</title>
        <authorList>
            <person name="Goeker M."/>
        </authorList>
    </citation>
    <scope>NUCLEOTIDE SEQUENCE [LARGE SCALE GENOMIC DNA]</scope>
    <source>
        <strain evidence="3 4">DSM 27268</strain>
    </source>
</reference>
<dbReference type="EMBL" id="PGFG01000001">
    <property type="protein sequence ID" value="PJJ74687.1"/>
    <property type="molecule type" value="Genomic_DNA"/>
</dbReference>
<dbReference type="Proteomes" id="UP000230000">
    <property type="component" value="Unassembled WGS sequence"/>
</dbReference>
<gene>
    <name evidence="3" type="ORF">BXY57_0249</name>
</gene>
<evidence type="ECO:0000313" key="3">
    <source>
        <dbReference type="EMBL" id="PJJ74687.1"/>
    </source>
</evidence>
<dbReference type="AlphaFoldDB" id="A0A2M9CS14"/>
<dbReference type="GO" id="GO:0016757">
    <property type="term" value="F:glycosyltransferase activity"/>
    <property type="evidence" value="ECO:0007669"/>
    <property type="project" value="InterPro"/>
</dbReference>
<dbReference type="RefSeq" id="WP_157853709.1">
    <property type="nucleotide sequence ID" value="NZ_PGFG01000001.1"/>
</dbReference>
<evidence type="ECO:0000259" key="1">
    <source>
        <dbReference type="Pfam" id="PF00534"/>
    </source>
</evidence>
<accession>A0A2M9CS14</accession>
<feature type="domain" description="Glycosyl transferase family 1" evidence="1">
    <location>
        <begin position="202"/>
        <end position="358"/>
    </location>
</feature>
<dbReference type="InterPro" id="IPR028098">
    <property type="entry name" value="Glyco_trans_4-like_N"/>
</dbReference>
<feature type="domain" description="Glycosyltransferase subfamily 4-like N-terminal" evidence="2">
    <location>
        <begin position="17"/>
        <end position="190"/>
    </location>
</feature>